<dbReference type="InterPro" id="IPR008922">
    <property type="entry name" value="Di-copper_centre_dom_sf"/>
</dbReference>
<dbReference type="PROSITE" id="PS00498">
    <property type="entry name" value="TYROSINASE_2"/>
    <property type="match status" value="1"/>
</dbReference>
<organism evidence="6">
    <name type="scientific">Schistocephalus solidus</name>
    <name type="common">Tapeworm</name>
    <dbReference type="NCBI Taxonomy" id="70667"/>
    <lineage>
        <taxon>Eukaryota</taxon>
        <taxon>Metazoa</taxon>
        <taxon>Spiralia</taxon>
        <taxon>Lophotrochozoa</taxon>
        <taxon>Platyhelminthes</taxon>
        <taxon>Cestoda</taxon>
        <taxon>Eucestoda</taxon>
        <taxon>Diphyllobothriidea</taxon>
        <taxon>Diphyllobothriidae</taxon>
        <taxon>Schistocephalus</taxon>
    </lineage>
</organism>
<dbReference type="Pfam" id="PF00264">
    <property type="entry name" value="Tyrosinase"/>
    <property type="match status" value="1"/>
</dbReference>
<dbReference type="PRINTS" id="PR00092">
    <property type="entry name" value="TYROSINASE"/>
</dbReference>
<dbReference type="PANTHER" id="PTHR11474:SF126">
    <property type="entry name" value="TYROSINASE-LIKE PROTEIN TYR-1-RELATED"/>
    <property type="match status" value="1"/>
</dbReference>
<feature type="domain" description="Tyrosinase copper-binding" evidence="4">
    <location>
        <begin position="212"/>
        <end position="229"/>
    </location>
</feature>
<dbReference type="AlphaFoldDB" id="A0A0X3NRP7"/>
<reference evidence="6" key="1">
    <citation type="submission" date="2016-01" db="EMBL/GenBank/DDBJ databases">
        <title>Reference transcriptome for the parasite Schistocephalus solidus: insights into the molecular evolution of parasitism.</title>
        <authorList>
            <person name="Hebert F.O."/>
            <person name="Grambauer S."/>
            <person name="Barber I."/>
            <person name="Landry C.R."/>
            <person name="Aubin-Horth N."/>
        </authorList>
    </citation>
    <scope>NUCLEOTIDE SEQUENCE</scope>
</reference>
<dbReference type="SUPFAM" id="SSF48056">
    <property type="entry name" value="Di-copper centre-containing domain"/>
    <property type="match status" value="1"/>
</dbReference>
<name>A0A0X3NRP7_SCHSO</name>
<evidence type="ECO:0000256" key="2">
    <source>
        <dbReference type="ARBA" id="ARBA00023008"/>
    </source>
</evidence>
<sequence>MPGFETQFLVLLILSIVLLTASPSDAFIPRECLHNVSGVGGSGICCPRSSRNNKICGGTGHGSCLPIYEANDELQNPDLLLDDRMHWPRRFFNQLCRCESNFFGLACDECWYGWAGPNCERREILVRRNVLSFSAEERHKFISIVAEMPKTGTDRLIMLEKDTLHSDPLKNPIFMPSNLQYLITFIHDYTSRGTLLSDPIKCMRSGYLDNNHNVVGFLTWHRYLMLLWERELRKIAIQRYKWYDFALPYWDWIDAEECEVCTNSLVGAPGPWIGGIQLLHPGSIFSNFTEYCSLPKMRIGRCFGCHVNWPASTPIHRHFVASQFPRTEDLEFTLSRKNFFLEDPEEGMNNCRSFHQALEGFCGRPDDNSTYLYMHNKVHNMVHGTHCCSATSTNDPLFILHHTQIDRIFELWFQRMQPRITEYPADHVAPGSCRECPLIGWIPIVRHVQLFTEAEKLGIRYDNFNFGKQGFRGDLYLKYGPRHEESYYARKPQNSVNQSALVH</sequence>
<feature type="chain" id="PRO_5007050719" evidence="3">
    <location>
        <begin position="27"/>
        <end position="503"/>
    </location>
</feature>
<proteinExistence type="predicted"/>
<keyword evidence="3" id="KW-0732">Signal</keyword>
<dbReference type="InterPro" id="IPR002227">
    <property type="entry name" value="Tyrosinase_Cu-bd"/>
</dbReference>
<evidence type="ECO:0000259" key="4">
    <source>
        <dbReference type="PROSITE" id="PS00497"/>
    </source>
</evidence>
<dbReference type="PANTHER" id="PTHR11474">
    <property type="entry name" value="TYROSINASE FAMILY MEMBER"/>
    <property type="match status" value="1"/>
</dbReference>
<gene>
    <name evidence="6" type="primary">TYRO</name>
    <name evidence="6" type="ORF">TR153944</name>
</gene>
<dbReference type="PROSITE" id="PS00497">
    <property type="entry name" value="TYROSINASE_1"/>
    <property type="match status" value="1"/>
</dbReference>
<keyword evidence="1" id="KW-0479">Metal-binding</keyword>
<accession>A0A0X3NRP7</accession>
<evidence type="ECO:0000256" key="3">
    <source>
        <dbReference type="SAM" id="SignalP"/>
    </source>
</evidence>
<dbReference type="EMBL" id="GEEE01020751">
    <property type="protein sequence ID" value="JAP42474.1"/>
    <property type="molecule type" value="Transcribed_RNA"/>
</dbReference>
<keyword evidence="2" id="KW-0186">Copper</keyword>
<dbReference type="Gene3D" id="1.10.1280.10">
    <property type="entry name" value="Di-copper center containing domain from catechol oxidase"/>
    <property type="match status" value="1"/>
</dbReference>
<evidence type="ECO:0000256" key="1">
    <source>
        <dbReference type="ARBA" id="ARBA00022723"/>
    </source>
</evidence>
<dbReference type="GO" id="GO:0016491">
    <property type="term" value="F:oxidoreductase activity"/>
    <property type="evidence" value="ECO:0007669"/>
    <property type="project" value="InterPro"/>
</dbReference>
<feature type="domain" description="Tyrosinase copper-binding" evidence="5">
    <location>
        <begin position="395"/>
        <end position="406"/>
    </location>
</feature>
<dbReference type="InterPro" id="IPR050316">
    <property type="entry name" value="Tyrosinase/Hemocyanin"/>
</dbReference>
<evidence type="ECO:0000259" key="5">
    <source>
        <dbReference type="PROSITE" id="PS00498"/>
    </source>
</evidence>
<dbReference type="GO" id="GO:0046872">
    <property type="term" value="F:metal ion binding"/>
    <property type="evidence" value="ECO:0007669"/>
    <property type="project" value="UniProtKB-KW"/>
</dbReference>
<protein>
    <submittedName>
        <fullName evidence="6">Tyrosinase</fullName>
    </submittedName>
</protein>
<feature type="signal peptide" evidence="3">
    <location>
        <begin position="1"/>
        <end position="26"/>
    </location>
</feature>
<evidence type="ECO:0000313" key="6">
    <source>
        <dbReference type="EMBL" id="JAP42474.1"/>
    </source>
</evidence>